<sequence length="669" mass="76540">MSFELTLARISLFLIQAGLACAISFILWYFYRIYQRHYLKSWSVAFASFALFLLMLTGYSLIVPRTDWLFWPSLVLEFGYLFCSYAFAIFILVGVREAVSTERISSRLVNQLLLLVAALAFVSVALFVTETESSVWKTTVQLNLRLLFIGAALFVGGIWLFALPHRILISKLVALSIVLWGLLMFAMAMLSGWLGEGQALLRVMLVSKHLELFFQTLLGLGLVIWLQDDERSTNQQLTAKTRYLDTHDQLTGCLNRDALLQELSELIQLPQQQPLLLVMLGLDRFKTINETVGLKQGDRILREVTRRFDTSILKPRLVGRTGGDIFALVLQDILTDKQRQFCLHHIEQLIEKPFNFDSGLLKLTATIGVAQFPEHAASAESLLQKANIAFHQAKRQQQRWIQYHQGMEEETARLLMLEKELLQALELNQFVLYYQPQWNIREQRIDGFEALVRWHHPERGILMPGQFLPQMEQIGLMRDLDIQLLEQAVETLGRWRKKQVQLSVAVNMSPIHFEQAGLKQRIQQLLQQYEVPPTMLELEITENTAMGDMEQGRNYVTELQQMGIRVSIDDFGTGYSSLGYLRRMPIDKIKIDRSFIMDMASSDSDMMIVKTMITLAHGLGKRILAEGVEDPNQLLLLKHMACDAAQGYLIAKPLPETDALALLQQKLSF</sequence>
<reference evidence="4 5" key="1">
    <citation type="submission" date="2024-09" db="EMBL/GenBank/DDBJ databases">
        <authorList>
            <person name="Sun Q."/>
            <person name="Mori K."/>
        </authorList>
    </citation>
    <scope>NUCLEOTIDE SEQUENCE [LARGE SCALE GENOMIC DNA]</scope>
    <source>
        <strain evidence="4 5">KCTC 23315</strain>
    </source>
</reference>
<dbReference type="PANTHER" id="PTHR33121">
    <property type="entry name" value="CYCLIC DI-GMP PHOSPHODIESTERASE PDEF"/>
    <property type="match status" value="1"/>
</dbReference>
<dbReference type="Pfam" id="PF00990">
    <property type="entry name" value="GGDEF"/>
    <property type="match status" value="1"/>
</dbReference>
<feature type="transmembrane region" description="Helical" evidence="1">
    <location>
        <begin position="173"/>
        <end position="194"/>
    </location>
</feature>
<dbReference type="InterPro" id="IPR001633">
    <property type="entry name" value="EAL_dom"/>
</dbReference>
<dbReference type="InterPro" id="IPR035919">
    <property type="entry name" value="EAL_sf"/>
</dbReference>
<dbReference type="EMBL" id="JBHLXP010000003">
    <property type="protein sequence ID" value="MFC0049128.1"/>
    <property type="molecule type" value="Genomic_DNA"/>
</dbReference>
<evidence type="ECO:0000259" key="3">
    <source>
        <dbReference type="PROSITE" id="PS50887"/>
    </source>
</evidence>
<dbReference type="SMART" id="SM00052">
    <property type="entry name" value="EAL"/>
    <property type="match status" value="1"/>
</dbReference>
<feature type="domain" description="EAL" evidence="2">
    <location>
        <begin position="414"/>
        <end position="667"/>
    </location>
</feature>
<accession>A0ABV6BE22</accession>
<feature type="transmembrane region" description="Helical" evidence="1">
    <location>
        <begin position="68"/>
        <end position="95"/>
    </location>
</feature>
<dbReference type="Pfam" id="PF00563">
    <property type="entry name" value="EAL"/>
    <property type="match status" value="1"/>
</dbReference>
<dbReference type="InterPro" id="IPR043128">
    <property type="entry name" value="Rev_trsase/Diguanyl_cyclase"/>
</dbReference>
<dbReference type="InterPro" id="IPR029787">
    <property type="entry name" value="Nucleotide_cyclase"/>
</dbReference>
<dbReference type="Gene3D" id="3.20.20.450">
    <property type="entry name" value="EAL domain"/>
    <property type="match status" value="1"/>
</dbReference>
<feature type="transmembrane region" description="Helical" evidence="1">
    <location>
        <begin position="42"/>
        <end position="62"/>
    </location>
</feature>
<dbReference type="InterPro" id="IPR000160">
    <property type="entry name" value="GGDEF_dom"/>
</dbReference>
<organism evidence="4 5">
    <name type="scientific">Rheinheimera tilapiae</name>
    <dbReference type="NCBI Taxonomy" id="875043"/>
    <lineage>
        <taxon>Bacteria</taxon>
        <taxon>Pseudomonadati</taxon>
        <taxon>Pseudomonadota</taxon>
        <taxon>Gammaproteobacteria</taxon>
        <taxon>Chromatiales</taxon>
        <taxon>Chromatiaceae</taxon>
        <taxon>Rheinheimera</taxon>
    </lineage>
</organism>
<feature type="domain" description="GGDEF" evidence="3">
    <location>
        <begin position="273"/>
        <end position="406"/>
    </location>
</feature>
<dbReference type="PROSITE" id="PS50887">
    <property type="entry name" value="GGDEF"/>
    <property type="match status" value="1"/>
</dbReference>
<comment type="caution">
    <text evidence="4">The sequence shown here is derived from an EMBL/GenBank/DDBJ whole genome shotgun (WGS) entry which is preliminary data.</text>
</comment>
<evidence type="ECO:0000313" key="4">
    <source>
        <dbReference type="EMBL" id="MFC0049128.1"/>
    </source>
</evidence>
<feature type="transmembrane region" description="Helical" evidence="1">
    <location>
        <begin position="140"/>
        <end position="161"/>
    </location>
</feature>
<evidence type="ECO:0000256" key="1">
    <source>
        <dbReference type="SAM" id="Phobius"/>
    </source>
</evidence>
<dbReference type="InterPro" id="IPR050706">
    <property type="entry name" value="Cyclic-di-GMP_PDE-like"/>
</dbReference>
<feature type="transmembrane region" description="Helical" evidence="1">
    <location>
        <begin position="6"/>
        <end position="30"/>
    </location>
</feature>
<proteinExistence type="predicted"/>
<keyword evidence="1" id="KW-0472">Membrane</keyword>
<keyword evidence="5" id="KW-1185">Reference proteome</keyword>
<dbReference type="SMART" id="SM00267">
    <property type="entry name" value="GGDEF"/>
    <property type="match status" value="1"/>
</dbReference>
<keyword evidence="1" id="KW-1133">Transmembrane helix</keyword>
<dbReference type="Proteomes" id="UP001589813">
    <property type="component" value="Unassembled WGS sequence"/>
</dbReference>
<protein>
    <submittedName>
        <fullName evidence="4">Bifunctional diguanylate cyclase/phosphodiesterase</fullName>
    </submittedName>
</protein>
<dbReference type="PROSITE" id="PS50883">
    <property type="entry name" value="EAL"/>
    <property type="match status" value="1"/>
</dbReference>
<feature type="transmembrane region" description="Helical" evidence="1">
    <location>
        <begin position="107"/>
        <end position="128"/>
    </location>
</feature>
<dbReference type="RefSeq" id="WP_377244418.1">
    <property type="nucleotide sequence ID" value="NZ_JBHLXP010000003.1"/>
</dbReference>
<dbReference type="NCBIfam" id="TIGR00254">
    <property type="entry name" value="GGDEF"/>
    <property type="match status" value="1"/>
</dbReference>
<dbReference type="PANTHER" id="PTHR33121:SF70">
    <property type="entry name" value="SIGNALING PROTEIN YKOW"/>
    <property type="match status" value="1"/>
</dbReference>
<keyword evidence="1" id="KW-0812">Transmembrane</keyword>
<dbReference type="SUPFAM" id="SSF141868">
    <property type="entry name" value="EAL domain-like"/>
    <property type="match status" value="1"/>
</dbReference>
<gene>
    <name evidence="4" type="ORF">ACFFJP_12605</name>
</gene>
<dbReference type="Gene3D" id="3.30.70.270">
    <property type="match status" value="1"/>
</dbReference>
<evidence type="ECO:0000259" key="2">
    <source>
        <dbReference type="PROSITE" id="PS50883"/>
    </source>
</evidence>
<evidence type="ECO:0000313" key="5">
    <source>
        <dbReference type="Proteomes" id="UP001589813"/>
    </source>
</evidence>
<dbReference type="CDD" id="cd01948">
    <property type="entry name" value="EAL"/>
    <property type="match status" value="1"/>
</dbReference>
<name>A0ABV6BE22_9GAMM</name>
<dbReference type="CDD" id="cd01949">
    <property type="entry name" value="GGDEF"/>
    <property type="match status" value="1"/>
</dbReference>
<dbReference type="SUPFAM" id="SSF55073">
    <property type="entry name" value="Nucleotide cyclase"/>
    <property type="match status" value="1"/>
</dbReference>